<dbReference type="RefSeq" id="XP_028515995.1">
    <property type="nucleotide sequence ID" value="XM_028660194.1"/>
</dbReference>
<feature type="signal peptide" evidence="2">
    <location>
        <begin position="1"/>
        <end position="25"/>
    </location>
</feature>
<keyword evidence="2" id="KW-0732">Signal</keyword>
<feature type="compositionally biased region" description="Basic and acidic residues" evidence="1">
    <location>
        <begin position="347"/>
        <end position="358"/>
    </location>
</feature>
<sequence>MSLLLVKMAKLIVVVILLLLGSVYGRPKGKARGEEKAEEQKFQKFIGQLKKALESKNPEDGIKKALELCETLKKMVCPAEPDENAAKKPSAKKLTTKKGWLIRLAENILKKPTHKEYIKLLFMSEQDRLASILCKPKIAADPNSPSKKLTIGRDVSYDESLSFLVQRKKRSLKTGNEKRARPLPGLEMQVGEKGNDDIDKDGEELSRQDDSDEFEFSTVVPPGIANLEKLNTGSSLTTTTLGVDGQFDEAIVIDPNHPDELLDRPNDEPKSTHDGQDEHDKNPPSDVKRVILEQSKVPLDDLLDADEEPLIEKKSGIPDSTSRDESLDASKDVMKEETMGQLDDDVPIEKPKVGREIKYEEDDES</sequence>
<keyword evidence="4" id="KW-1185">Reference proteome</keyword>
<organism evidence="3 4">
    <name type="scientific">Exaiptasia diaphana</name>
    <name type="common">Tropical sea anemone</name>
    <name type="synonym">Aiptasia pulchella</name>
    <dbReference type="NCBI Taxonomy" id="2652724"/>
    <lineage>
        <taxon>Eukaryota</taxon>
        <taxon>Metazoa</taxon>
        <taxon>Cnidaria</taxon>
        <taxon>Anthozoa</taxon>
        <taxon>Hexacorallia</taxon>
        <taxon>Actiniaria</taxon>
        <taxon>Aiptasiidae</taxon>
        <taxon>Exaiptasia</taxon>
    </lineage>
</organism>
<dbReference type="EnsemblMetazoa" id="XM_028660194.1">
    <property type="protein sequence ID" value="XP_028515995.1"/>
    <property type="gene ID" value="LOC114575407"/>
</dbReference>
<feature type="compositionally biased region" description="Basic and acidic residues" evidence="1">
    <location>
        <begin position="193"/>
        <end position="209"/>
    </location>
</feature>
<dbReference type="GeneID" id="114575407"/>
<evidence type="ECO:0000313" key="4">
    <source>
        <dbReference type="Proteomes" id="UP000887567"/>
    </source>
</evidence>
<evidence type="ECO:0000313" key="3">
    <source>
        <dbReference type="EnsemblMetazoa" id="XP_028515995.1"/>
    </source>
</evidence>
<proteinExistence type="predicted"/>
<name>A0A913YKN7_EXADI</name>
<reference evidence="3" key="1">
    <citation type="submission" date="2022-11" db="UniProtKB">
        <authorList>
            <consortium name="EnsemblMetazoa"/>
        </authorList>
    </citation>
    <scope>IDENTIFICATION</scope>
</reference>
<feature type="compositionally biased region" description="Basic and acidic residues" evidence="1">
    <location>
        <begin position="310"/>
        <end position="338"/>
    </location>
</feature>
<dbReference type="Proteomes" id="UP000887567">
    <property type="component" value="Unplaced"/>
</dbReference>
<feature type="region of interest" description="Disordered" evidence="1">
    <location>
        <begin position="172"/>
        <end position="214"/>
    </location>
</feature>
<dbReference type="KEGG" id="epa:114575407"/>
<feature type="compositionally biased region" description="Basic and acidic residues" evidence="1">
    <location>
        <begin position="256"/>
        <end position="291"/>
    </location>
</feature>
<evidence type="ECO:0000256" key="2">
    <source>
        <dbReference type="SAM" id="SignalP"/>
    </source>
</evidence>
<evidence type="ECO:0000256" key="1">
    <source>
        <dbReference type="SAM" id="MobiDB-lite"/>
    </source>
</evidence>
<feature type="chain" id="PRO_5037161569" evidence="2">
    <location>
        <begin position="26"/>
        <end position="365"/>
    </location>
</feature>
<dbReference type="AlphaFoldDB" id="A0A913YKN7"/>
<protein>
    <submittedName>
        <fullName evidence="3">Uncharacterized protein</fullName>
    </submittedName>
</protein>
<feature type="region of interest" description="Disordered" evidence="1">
    <location>
        <begin position="252"/>
        <end position="365"/>
    </location>
</feature>
<accession>A0A913YKN7</accession>